<dbReference type="InterPro" id="IPR000014">
    <property type="entry name" value="PAS"/>
</dbReference>
<keyword evidence="5" id="KW-0418">Kinase</keyword>
<dbReference type="InterPro" id="IPR001610">
    <property type="entry name" value="PAC"/>
</dbReference>
<dbReference type="NCBIfam" id="TIGR00229">
    <property type="entry name" value="sensory_box"/>
    <property type="match status" value="1"/>
</dbReference>
<dbReference type="Gene3D" id="3.30.565.10">
    <property type="entry name" value="Histidine kinase-like ATPase, C-terminal domain"/>
    <property type="match status" value="1"/>
</dbReference>
<dbReference type="InterPro" id="IPR000700">
    <property type="entry name" value="PAS-assoc_C"/>
</dbReference>
<dbReference type="SUPFAM" id="SSF55874">
    <property type="entry name" value="ATPase domain of HSP90 chaperone/DNA topoisomerase II/histidine kinase"/>
    <property type="match status" value="1"/>
</dbReference>
<dbReference type="PROSITE" id="PS50112">
    <property type="entry name" value="PAS"/>
    <property type="match status" value="1"/>
</dbReference>
<dbReference type="InterPro" id="IPR003661">
    <property type="entry name" value="HisK_dim/P_dom"/>
</dbReference>
<dbReference type="InterPro" id="IPR052162">
    <property type="entry name" value="Sensor_kinase/Photoreceptor"/>
</dbReference>
<keyword evidence="11" id="KW-1185">Reference proteome</keyword>
<protein>
    <recommendedName>
        <fullName evidence="2">histidine kinase</fullName>
        <ecNumber evidence="2">2.7.13.3</ecNumber>
    </recommendedName>
</protein>
<proteinExistence type="predicted"/>
<evidence type="ECO:0000259" key="9">
    <source>
        <dbReference type="PROSITE" id="PS50113"/>
    </source>
</evidence>
<evidence type="ECO:0000313" key="11">
    <source>
        <dbReference type="Proteomes" id="UP000825381"/>
    </source>
</evidence>
<evidence type="ECO:0000259" key="7">
    <source>
        <dbReference type="PROSITE" id="PS50109"/>
    </source>
</evidence>
<feature type="domain" description="Histidine kinase" evidence="7">
    <location>
        <begin position="434"/>
        <end position="648"/>
    </location>
</feature>
<keyword evidence="6" id="KW-0812">Transmembrane</keyword>
<dbReference type="Proteomes" id="UP000825381">
    <property type="component" value="Chromosome"/>
</dbReference>
<dbReference type="Gene3D" id="3.30.450.20">
    <property type="entry name" value="PAS domain"/>
    <property type="match status" value="1"/>
</dbReference>
<feature type="transmembrane region" description="Helical" evidence="6">
    <location>
        <begin position="227"/>
        <end position="244"/>
    </location>
</feature>
<dbReference type="InterPro" id="IPR036097">
    <property type="entry name" value="HisK_dim/P_sf"/>
</dbReference>
<dbReference type="RefSeq" id="WP_220639974.1">
    <property type="nucleotide sequence ID" value="NZ_CP080429.1"/>
</dbReference>
<feature type="transmembrane region" description="Helical" evidence="6">
    <location>
        <begin position="124"/>
        <end position="142"/>
    </location>
</feature>
<dbReference type="PROSITE" id="PS50113">
    <property type="entry name" value="PAC"/>
    <property type="match status" value="1"/>
</dbReference>
<dbReference type="EMBL" id="CP080429">
    <property type="protein sequence ID" value="QYJ67629.1"/>
    <property type="molecule type" value="Genomic_DNA"/>
</dbReference>
<feature type="transmembrane region" description="Helical" evidence="6">
    <location>
        <begin position="45"/>
        <end position="64"/>
    </location>
</feature>
<gene>
    <name evidence="10" type="ORF">K1I41_08690</name>
</gene>
<feature type="domain" description="PAC" evidence="9">
    <location>
        <begin position="361"/>
        <end position="416"/>
    </location>
</feature>
<dbReference type="SMART" id="SM00387">
    <property type="entry name" value="HATPase_c"/>
    <property type="match status" value="1"/>
</dbReference>
<dbReference type="CDD" id="cd00130">
    <property type="entry name" value="PAS"/>
    <property type="match status" value="1"/>
</dbReference>
<dbReference type="SMART" id="SM00091">
    <property type="entry name" value="PAS"/>
    <property type="match status" value="1"/>
</dbReference>
<keyword evidence="4" id="KW-0808">Transferase</keyword>
<dbReference type="SMART" id="SM00388">
    <property type="entry name" value="HisKA"/>
    <property type="match status" value="1"/>
</dbReference>
<feature type="transmembrane region" description="Helical" evidence="6">
    <location>
        <begin position="178"/>
        <end position="206"/>
    </location>
</feature>
<dbReference type="SUPFAM" id="SSF47384">
    <property type="entry name" value="Homodimeric domain of signal transducing histidine kinase"/>
    <property type="match status" value="1"/>
</dbReference>
<feature type="transmembrane region" description="Helical" evidence="6">
    <location>
        <begin position="154"/>
        <end position="172"/>
    </location>
</feature>
<dbReference type="PANTHER" id="PTHR43304:SF1">
    <property type="entry name" value="PAC DOMAIN-CONTAINING PROTEIN"/>
    <property type="match status" value="1"/>
</dbReference>
<feature type="transmembrane region" description="Helical" evidence="6">
    <location>
        <begin position="12"/>
        <end position="33"/>
    </location>
</feature>
<evidence type="ECO:0000256" key="4">
    <source>
        <dbReference type="ARBA" id="ARBA00022679"/>
    </source>
</evidence>
<organism evidence="10 11">
    <name type="scientific">Flavobacterium litorale</name>
    <dbReference type="NCBI Taxonomy" id="2856519"/>
    <lineage>
        <taxon>Bacteria</taxon>
        <taxon>Pseudomonadati</taxon>
        <taxon>Bacteroidota</taxon>
        <taxon>Flavobacteriia</taxon>
        <taxon>Flavobacteriales</taxon>
        <taxon>Flavobacteriaceae</taxon>
        <taxon>Flavobacterium</taxon>
    </lineage>
</organism>
<dbReference type="CDD" id="cd00082">
    <property type="entry name" value="HisKA"/>
    <property type="match status" value="1"/>
</dbReference>
<dbReference type="EC" id="2.7.13.3" evidence="2"/>
<evidence type="ECO:0000256" key="5">
    <source>
        <dbReference type="ARBA" id="ARBA00022777"/>
    </source>
</evidence>
<evidence type="ECO:0000256" key="3">
    <source>
        <dbReference type="ARBA" id="ARBA00022553"/>
    </source>
</evidence>
<evidence type="ECO:0000256" key="6">
    <source>
        <dbReference type="SAM" id="Phobius"/>
    </source>
</evidence>
<feature type="transmembrane region" description="Helical" evidence="6">
    <location>
        <begin position="76"/>
        <end position="93"/>
    </location>
</feature>
<feature type="transmembrane region" description="Helical" evidence="6">
    <location>
        <begin position="256"/>
        <end position="273"/>
    </location>
</feature>
<dbReference type="Pfam" id="PF00512">
    <property type="entry name" value="HisKA"/>
    <property type="match status" value="1"/>
</dbReference>
<dbReference type="SUPFAM" id="SSF55785">
    <property type="entry name" value="PYP-like sensor domain (PAS domain)"/>
    <property type="match status" value="1"/>
</dbReference>
<comment type="catalytic activity">
    <reaction evidence="1">
        <text>ATP + protein L-histidine = ADP + protein N-phospho-L-histidine.</text>
        <dbReference type="EC" id="2.7.13.3"/>
    </reaction>
</comment>
<name>A0ABX8VAD5_9FLAO</name>
<reference evidence="10 11" key="1">
    <citation type="submission" date="2021-07" db="EMBL/GenBank/DDBJ databases">
        <title>Flavobacterium WSW3-B6 sp.nov, isolated from seaweed.</title>
        <authorList>
            <person name="Muhammad N."/>
            <person name="Ho H."/>
            <person name="Lee Y.-J."/>
            <person name="Nguyen T."/>
            <person name="Ho J."/>
            <person name="Kim S.-G."/>
        </authorList>
    </citation>
    <scope>NUCLEOTIDE SEQUENCE [LARGE SCALE GENOMIC DNA]</scope>
    <source>
        <strain evidence="10 11">WSW3-B6</strain>
    </source>
</reference>
<evidence type="ECO:0000256" key="1">
    <source>
        <dbReference type="ARBA" id="ARBA00000085"/>
    </source>
</evidence>
<dbReference type="InterPro" id="IPR035965">
    <property type="entry name" value="PAS-like_dom_sf"/>
</dbReference>
<sequence length="656" mass="75072">MKKLLSGERIKLSNFLSLIVLLVTSLVILGWFLHVPLLKSVKPDYISMKFNTALCFILTTISILISLNKPRYFKDFAVLLHIIVFTIAAVSYSQELFSFNAGLDEFFILDREATAAREKYPGRMSPITAILFCIMAVALSIERYAKKYKLIAQYLFHFVTLVAFIGVIGYIFNAPQFYTFSFVTSMAIHTASSFLIISLAASLINPNLGINGIFHGKSTSKKVAKRLFVQISASIIFFTYIRYLLSYKYKYIDNEFSIVALVICFVLISLFIIRQATTIIENEDKERRIAEEYFKLVVESAPNALLMYDNTGTIKLVNVQAEKMFGYNREIFEDKKIQLFLPELLTNAEMLIILKDKGSLKNINIRSDSFGIKKDGTKFPVEFALNPIRQGDGVMMILASVMDITERKKQETIISQQVIELQLKNQEMEQFNYIASHDLQEPLRTVANYIMLLEEDYNDELSDDVKVHLKTMNSAITRMNLLVRSLLDFARLGRDKKLILVNTGTIVNEVITDLGNLIKNANATITMDNELPMFSGYETELRQLFQNLINNAIKFRKKDCPVKINIGHNQYGELHEFYVKDNGIGIESRYNKRIFDIFKTLNKNTDFEGHGIGLANCRKIVEMHGGKIWVESIVGEGSTFKFTIRNNFYNSKIKQK</sequence>
<accession>A0ABX8VAD5</accession>
<evidence type="ECO:0000259" key="8">
    <source>
        <dbReference type="PROSITE" id="PS50112"/>
    </source>
</evidence>
<dbReference type="PANTHER" id="PTHR43304">
    <property type="entry name" value="PHYTOCHROME-LIKE PROTEIN CPH1"/>
    <property type="match status" value="1"/>
</dbReference>
<keyword evidence="3" id="KW-0597">Phosphoprotein</keyword>
<keyword evidence="6" id="KW-0472">Membrane</keyword>
<dbReference type="Pfam" id="PF13426">
    <property type="entry name" value="PAS_9"/>
    <property type="match status" value="1"/>
</dbReference>
<dbReference type="InterPro" id="IPR003594">
    <property type="entry name" value="HATPase_dom"/>
</dbReference>
<dbReference type="Gene3D" id="1.10.287.130">
    <property type="match status" value="1"/>
</dbReference>
<evidence type="ECO:0000313" key="10">
    <source>
        <dbReference type="EMBL" id="QYJ67629.1"/>
    </source>
</evidence>
<evidence type="ECO:0000256" key="2">
    <source>
        <dbReference type="ARBA" id="ARBA00012438"/>
    </source>
</evidence>
<feature type="domain" description="PAS" evidence="8">
    <location>
        <begin position="290"/>
        <end position="343"/>
    </location>
</feature>
<dbReference type="Pfam" id="PF02518">
    <property type="entry name" value="HATPase_c"/>
    <property type="match status" value="1"/>
</dbReference>
<dbReference type="InterPro" id="IPR004358">
    <property type="entry name" value="Sig_transdc_His_kin-like_C"/>
</dbReference>
<keyword evidence="6" id="KW-1133">Transmembrane helix</keyword>
<dbReference type="PROSITE" id="PS50109">
    <property type="entry name" value="HIS_KIN"/>
    <property type="match status" value="1"/>
</dbReference>
<dbReference type="PRINTS" id="PR00344">
    <property type="entry name" value="BCTRLSENSOR"/>
</dbReference>
<dbReference type="InterPro" id="IPR005467">
    <property type="entry name" value="His_kinase_dom"/>
</dbReference>
<dbReference type="SMART" id="SM00086">
    <property type="entry name" value="PAC"/>
    <property type="match status" value="1"/>
</dbReference>
<dbReference type="InterPro" id="IPR036890">
    <property type="entry name" value="HATPase_C_sf"/>
</dbReference>